<reference evidence="2 3" key="1">
    <citation type="submission" date="2018-04" db="EMBL/GenBank/DDBJ databases">
        <title>Denitrifier Microvirgula.</title>
        <authorList>
            <person name="Anderson E."/>
            <person name="Jang J."/>
            <person name="Ishii S."/>
        </authorList>
    </citation>
    <scope>NUCLEOTIDE SEQUENCE [LARGE SCALE GENOMIC DNA]</scope>
    <source>
        <strain evidence="2 3">BE2.4</strain>
    </source>
</reference>
<dbReference type="KEGG" id="maer:DAI18_17940"/>
<dbReference type="AlphaFoldDB" id="A0A2S0PEE2"/>
<dbReference type="Gene3D" id="3.40.50.300">
    <property type="entry name" value="P-loop containing nucleotide triphosphate hydrolases"/>
    <property type="match status" value="1"/>
</dbReference>
<dbReference type="OrthoDB" id="110640at2"/>
<feature type="domain" description="NrS-1 polymerase-like helicase" evidence="1">
    <location>
        <begin position="257"/>
        <end position="366"/>
    </location>
</feature>
<name>A0A2S0PEE2_9NEIS</name>
<accession>A0A2S0PEE2</accession>
<organism evidence="2 3">
    <name type="scientific">Microvirgula aerodenitrificans</name>
    <dbReference type="NCBI Taxonomy" id="57480"/>
    <lineage>
        <taxon>Bacteria</taxon>
        <taxon>Pseudomonadati</taxon>
        <taxon>Pseudomonadota</taxon>
        <taxon>Betaproteobacteria</taxon>
        <taxon>Neisseriales</taxon>
        <taxon>Aquaspirillaceae</taxon>
        <taxon>Microvirgula</taxon>
    </lineage>
</organism>
<evidence type="ECO:0000313" key="3">
    <source>
        <dbReference type="Proteomes" id="UP000244173"/>
    </source>
</evidence>
<gene>
    <name evidence="2" type="ORF">DAI18_17940</name>
</gene>
<dbReference type="InterPro" id="IPR027417">
    <property type="entry name" value="P-loop_NTPase"/>
</dbReference>
<dbReference type="InterPro" id="IPR045455">
    <property type="entry name" value="NrS-1_pol-like_helicase"/>
</dbReference>
<evidence type="ECO:0000259" key="1">
    <source>
        <dbReference type="Pfam" id="PF19263"/>
    </source>
</evidence>
<protein>
    <recommendedName>
        <fullName evidence="1">NrS-1 polymerase-like helicase domain-containing protein</fullName>
    </recommendedName>
</protein>
<dbReference type="EMBL" id="CP028519">
    <property type="protein sequence ID" value="AVY95712.1"/>
    <property type="molecule type" value="Genomic_DNA"/>
</dbReference>
<sequence>MMSEQNALDPQLAAFEAATGIASDGKIMGLLTSEPIDVKQAVGRYVQIHGKTRVFDTQQQQDMSWPAFVALVGKPLAEEWKSHKDRRTALPADIALARRDAEQRRVQNDQTFQTLVERYVYLDGSDTLWDAVLDEVIPSSAAKIAMGELFKLWVNSPQRKIIAKRNLVFDPTQRVDPDTHINQFRGLPLQAVFPDTLPPDARWATDLVDAFPDCAAIIRLSLHLCNNDPMVWMWLMCWLAYPLQHPGAKMATCVLMHSDVHGSGKSLFFEECIKPLYGEYATTIGQDQLDGSFSGWRSRKLFLLGEEISNNTEKYKQAGKLKHLVTGKTQVVERKFVDAWEEVNHANFVMLSNLYMPAHVESSDRRFMVIWPDSKLPEADQKAVEVELAAGGVTAFYAFLLSLPLALPDCAPGAAENAVLPFTPHTKPLDTEARMRLIRLGMSGWEAFIDEWERGALGVPFMPCRGWHLYGLYCEWCQRGREKTILPKRKFLNMLSGRLRSATERWRCANLSGQEAIYTPREQRPDPGEPKQDWFGRHIMGFSAAALNAGWDVEGWETYRDAGVVSKKEGL</sequence>
<dbReference type="RefSeq" id="WP_107890105.1">
    <property type="nucleotide sequence ID" value="NZ_CP028519.1"/>
</dbReference>
<dbReference type="Proteomes" id="UP000244173">
    <property type="component" value="Chromosome"/>
</dbReference>
<evidence type="ECO:0000313" key="2">
    <source>
        <dbReference type="EMBL" id="AVY95712.1"/>
    </source>
</evidence>
<keyword evidence="3" id="KW-1185">Reference proteome</keyword>
<dbReference type="Pfam" id="PF19263">
    <property type="entry name" value="DUF5906"/>
    <property type="match status" value="1"/>
</dbReference>
<proteinExistence type="predicted"/>